<evidence type="ECO:0000313" key="3">
    <source>
        <dbReference type="EMBL" id="MFC5863285.1"/>
    </source>
</evidence>
<sequence>MTPAAITLEAEGPTVTQHASTKDERLASPVTLVSILQGTDSTPAFSRGNTLPIAARPFGMAHWTLQSTPNTPWMFQPGQRRIQGFRSTHQLSPWLSDYGQATFLPICGAPNLDYGARATSYRPEDSVLSPHTMAIKLLRYGIDAELVPTERGALIHASYSKSETPGFVFDVPGDNPPMPEPDASQRIIHFRSTANSGGVPDDFACYYVLHFSEPWTALEHKDQKHYHTTHVSFADSVRSIDVRIATSFISFEQAERNLQIELGNKSAADLRAEAEKVWNDNLKRIEIEGATETQQRTFYSCLYRTLLFPRIWHEPDASGAMQHRSPYNGKVVPGVMYADHGYWDLYRAWYPMMTILFPERLGEILQAWVNAYQEGGWLPQFPCPGYRACMTGSLIDSLFGEAAVKGIKGFDMATAYEGLHKHATQPGNPDAGYGRRGIEEYLKLGYDPADKVDQAAAETVDAAYGDYCIAQVAKALGKNDDYTMFMKRSQNWRNIFDPSVNFFRGKKSDGSYLEPFNPIRWGDPYVEGSAYQHRYDAPHAMPELIEAMGGKDKVVAELEKSIKMFPDFDTGAYGAEIHEMAEMAAVDFGQYGHNNQPSHHILYVFTVAGRQDLTAHWTKRVMDELYTPDLFAGDEDTGSMAAWYILSSLGFYSLCPSKPEYMLGAPLFQRATVHLPNNKTLVVENAYKGGATIHTSLNGKPLSEGKVQHNELIAGGHLRFA</sequence>
<dbReference type="InterPro" id="IPR014718">
    <property type="entry name" value="GH-type_carb-bd"/>
</dbReference>
<name>A0ABW1EGL0_9BACT</name>
<keyword evidence="3" id="KW-0378">Hydrolase</keyword>
<gene>
    <name evidence="3" type="ORF">ACFPT7_13355</name>
</gene>
<proteinExistence type="predicted"/>
<dbReference type="Gene3D" id="1.20.1050.60">
    <property type="entry name" value="alpha-1,2-mannosidase"/>
    <property type="match status" value="1"/>
</dbReference>
<dbReference type="InterPro" id="IPR008928">
    <property type="entry name" value="6-hairpin_glycosidase_sf"/>
</dbReference>
<feature type="domain" description="Glycosyl hydrolase family 92" evidence="1">
    <location>
        <begin position="253"/>
        <end position="720"/>
    </location>
</feature>
<dbReference type="Gene3D" id="1.20.1610.10">
    <property type="entry name" value="alpha-1,2-mannosidases domains"/>
    <property type="match status" value="1"/>
</dbReference>
<dbReference type="InterPro" id="IPR005887">
    <property type="entry name" value="GH92_a_mannosidase_put"/>
</dbReference>
<dbReference type="Proteomes" id="UP001596091">
    <property type="component" value="Unassembled WGS sequence"/>
</dbReference>
<reference evidence="4" key="1">
    <citation type="journal article" date="2019" name="Int. J. Syst. Evol. Microbiol.">
        <title>The Global Catalogue of Microorganisms (GCM) 10K type strain sequencing project: providing services to taxonomists for standard genome sequencing and annotation.</title>
        <authorList>
            <consortium name="The Broad Institute Genomics Platform"/>
            <consortium name="The Broad Institute Genome Sequencing Center for Infectious Disease"/>
            <person name="Wu L."/>
            <person name="Ma J."/>
        </authorList>
    </citation>
    <scope>NUCLEOTIDE SEQUENCE [LARGE SCALE GENOMIC DNA]</scope>
    <source>
        <strain evidence="4">JCM 4087</strain>
    </source>
</reference>
<dbReference type="Pfam" id="PF17678">
    <property type="entry name" value="Glyco_hydro_92N"/>
    <property type="match status" value="1"/>
</dbReference>
<dbReference type="InterPro" id="IPR050883">
    <property type="entry name" value="PNGase"/>
</dbReference>
<dbReference type="Pfam" id="PF07971">
    <property type="entry name" value="Glyco_hydro_92"/>
    <property type="match status" value="1"/>
</dbReference>
<dbReference type="GO" id="GO:0016787">
    <property type="term" value="F:hydrolase activity"/>
    <property type="evidence" value="ECO:0007669"/>
    <property type="project" value="UniProtKB-KW"/>
</dbReference>
<dbReference type="SUPFAM" id="SSF48208">
    <property type="entry name" value="Six-hairpin glycosidases"/>
    <property type="match status" value="1"/>
</dbReference>
<feature type="domain" description="Glycosyl hydrolase family 92 N-terminal" evidence="2">
    <location>
        <begin position="33"/>
        <end position="252"/>
    </location>
</feature>
<keyword evidence="4" id="KW-1185">Reference proteome</keyword>
<dbReference type="Gene3D" id="3.30.2080.10">
    <property type="entry name" value="GH92 mannosidase domain"/>
    <property type="match status" value="1"/>
</dbReference>
<accession>A0ABW1EGL0</accession>
<dbReference type="NCBIfam" id="TIGR01180">
    <property type="entry name" value="aman2_put"/>
    <property type="match status" value="1"/>
</dbReference>
<dbReference type="EMBL" id="JBHSPH010000004">
    <property type="protein sequence ID" value="MFC5863285.1"/>
    <property type="molecule type" value="Genomic_DNA"/>
</dbReference>
<dbReference type="InterPro" id="IPR041371">
    <property type="entry name" value="GH92_N"/>
</dbReference>
<dbReference type="PANTHER" id="PTHR12143">
    <property type="entry name" value="PEPTIDE N-GLYCANASE PNGASE -RELATED"/>
    <property type="match status" value="1"/>
</dbReference>
<dbReference type="RefSeq" id="WP_263341471.1">
    <property type="nucleotide sequence ID" value="NZ_JAGSYH010000007.1"/>
</dbReference>
<protein>
    <submittedName>
        <fullName evidence="3">GH92 family glycosyl hydrolase</fullName>
    </submittedName>
</protein>
<evidence type="ECO:0000313" key="4">
    <source>
        <dbReference type="Proteomes" id="UP001596091"/>
    </source>
</evidence>
<evidence type="ECO:0000259" key="1">
    <source>
        <dbReference type="Pfam" id="PF07971"/>
    </source>
</evidence>
<dbReference type="PANTHER" id="PTHR12143:SF43">
    <property type="entry name" value="PUTATIVE-RELATED"/>
    <property type="match status" value="1"/>
</dbReference>
<dbReference type="Gene3D" id="2.70.98.10">
    <property type="match status" value="1"/>
</dbReference>
<evidence type="ECO:0000259" key="2">
    <source>
        <dbReference type="Pfam" id="PF17678"/>
    </source>
</evidence>
<comment type="caution">
    <text evidence="3">The sequence shown here is derived from an EMBL/GenBank/DDBJ whole genome shotgun (WGS) entry which is preliminary data.</text>
</comment>
<organism evidence="3 4">
    <name type="scientific">Acidicapsa dinghuensis</name>
    <dbReference type="NCBI Taxonomy" id="2218256"/>
    <lineage>
        <taxon>Bacteria</taxon>
        <taxon>Pseudomonadati</taxon>
        <taxon>Acidobacteriota</taxon>
        <taxon>Terriglobia</taxon>
        <taxon>Terriglobales</taxon>
        <taxon>Acidobacteriaceae</taxon>
        <taxon>Acidicapsa</taxon>
    </lineage>
</organism>
<dbReference type="InterPro" id="IPR012939">
    <property type="entry name" value="Glyco_hydro_92"/>
</dbReference>